<reference evidence="3 4" key="1">
    <citation type="submission" date="2018-02" db="EMBL/GenBank/DDBJ databases">
        <title>8 Nocardia nova and 1 Nocardia cyriacigeorgica strain used for evolution to TMP-SMX.</title>
        <authorList>
            <person name="Mehta H."/>
            <person name="Weng J."/>
            <person name="Shamoo Y."/>
        </authorList>
    </citation>
    <scope>NUCLEOTIDE SEQUENCE [LARGE SCALE GENOMIC DNA]</scope>
    <source>
        <strain evidence="3 4">MDA3139</strain>
    </source>
</reference>
<gene>
    <name evidence="3" type="ORF">C5E45_07020</name>
</gene>
<dbReference type="Pfam" id="PF08327">
    <property type="entry name" value="AHSA1"/>
    <property type="match status" value="1"/>
</dbReference>
<evidence type="ECO:0000313" key="3">
    <source>
        <dbReference type="EMBL" id="PPJ38654.1"/>
    </source>
</evidence>
<evidence type="ECO:0000256" key="1">
    <source>
        <dbReference type="ARBA" id="ARBA00006817"/>
    </source>
</evidence>
<evidence type="ECO:0000259" key="2">
    <source>
        <dbReference type="Pfam" id="PF08327"/>
    </source>
</evidence>
<dbReference type="AlphaFoldDB" id="A0A2S6ATX7"/>
<dbReference type="SUPFAM" id="SSF55961">
    <property type="entry name" value="Bet v1-like"/>
    <property type="match status" value="1"/>
</dbReference>
<dbReference type="EMBL" id="PSZC01000004">
    <property type="protein sequence ID" value="PPJ38654.1"/>
    <property type="molecule type" value="Genomic_DNA"/>
</dbReference>
<dbReference type="Proteomes" id="UP000239874">
    <property type="component" value="Unassembled WGS sequence"/>
</dbReference>
<name>A0A2S6ATX7_9NOCA</name>
<comment type="caution">
    <text evidence="3">The sequence shown here is derived from an EMBL/GenBank/DDBJ whole genome shotgun (WGS) entry which is preliminary data.</text>
</comment>
<comment type="similarity">
    <text evidence="1">Belongs to the AHA1 family.</text>
</comment>
<dbReference type="InterPro" id="IPR023393">
    <property type="entry name" value="START-like_dom_sf"/>
</dbReference>
<protein>
    <submittedName>
        <fullName evidence="3">ATPase</fullName>
    </submittedName>
</protein>
<sequence>MSDYGEVVEPGTVRIERLLPGPIERVWAYLTDIDKRATWLAGGLLEQVTGGRVEHIFRIHELTGEGDPAAVADRRHGEVLEWDPPHLLRHTWSSGGGLADSDVTFALEQVADKVRLTVTHRRLPTRGEIIDIAAGWHTHLDILHARLAASAPGLFWPTFDSLRAEYESLLPPASSDDR</sequence>
<dbReference type="CDD" id="cd08899">
    <property type="entry name" value="SRPBCC_CalC_Aha1-like_6"/>
    <property type="match status" value="1"/>
</dbReference>
<dbReference type="Gene3D" id="3.30.530.20">
    <property type="match status" value="1"/>
</dbReference>
<organism evidence="3 4">
    <name type="scientific">Nocardia nova</name>
    <dbReference type="NCBI Taxonomy" id="37330"/>
    <lineage>
        <taxon>Bacteria</taxon>
        <taxon>Bacillati</taxon>
        <taxon>Actinomycetota</taxon>
        <taxon>Actinomycetes</taxon>
        <taxon>Mycobacteriales</taxon>
        <taxon>Nocardiaceae</taxon>
        <taxon>Nocardia</taxon>
    </lineage>
</organism>
<evidence type="ECO:0000313" key="4">
    <source>
        <dbReference type="Proteomes" id="UP000239874"/>
    </source>
</evidence>
<accession>A0A2S6ATX7</accession>
<feature type="domain" description="Activator of Hsp90 ATPase homologue 1/2-like C-terminal" evidence="2">
    <location>
        <begin position="22"/>
        <end position="147"/>
    </location>
</feature>
<dbReference type="InterPro" id="IPR013538">
    <property type="entry name" value="ASHA1/2-like_C"/>
</dbReference>
<proteinExistence type="inferred from homology"/>
<dbReference type="RefSeq" id="WP_104377299.1">
    <property type="nucleotide sequence ID" value="NZ_PSZC01000004.1"/>
</dbReference>
<dbReference type="OrthoDB" id="9803476at2"/>